<sequence>MKAISAILMDYPSSAHLHRALTSLYNINSQLHSVTILQEKDIHLPMPKKQSMLPNPVVHTYQPNGFGKLLNEVIAQQKSEYILFLKQSEYLSPKITNEALQLNSSQAVMQHNYSLKHISLPFPLLVRTAYLQNHPFLLDHQLPFKDALFSAWLSTMDDAVVVDKKDLIKRATESTTRDRIEKLQLLEKYHYKKTSTEHPSLTILMANYNMENYVEAAITSCLFQTERPEQICIIDDGSTDDSYKHIQNWRHEPVIQLFTKENAGKAKALNDLLPYVTSDFILELDADDWLDADAVSVIKSHLPHLPEDVAVLYGNFRRWKQREGNILFKSITTGRPVHERKDLLSYHFPLGPRIYRTASLKAIGGFPIVPFKNGRLFEDVSVLNRLITTYRLQYENFTVYNIREHKESITRKNKKQWYEFLNYL</sequence>
<dbReference type="SUPFAM" id="SSF53448">
    <property type="entry name" value="Nucleotide-diphospho-sugar transferases"/>
    <property type="match status" value="1"/>
</dbReference>
<accession>A0A918D1Q5</accession>
<dbReference type="Pfam" id="PF00535">
    <property type="entry name" value="Glycos_transf_2"/>
    <property type="match status" value="1"/>
</dbReference>
<protein>
    <recommendedName>
        <fullName evidence="2">Glycosyltransferase 2-like domain-containing protein</fullName>
    </recommendedName>
</protein>
<dbReference type="AlphaFoldDB" id="A0A918D1Q5"/>
<dbReference type="EMBL" id="BMOS01000010">
    <property type="protein sequence ID" value="GGN57043.1"/>
    <property type="molecule type" value="Genomic_DNA"/>
</dbReference>
<dbReference type="Gene3D" id="3.90.550.10">
    <property type="entry name" value="Spore Coat Polysaccharide Biosynthesis Protein SpsA, Chain A"/>
    <property type="match status" value="1"/>
</dbReference>
<evidence type="ECO:0000256" key="1">
    <source>
        <dbReference type="ARBA" id="ARBA00006739"/>
    </source>
</evidence>
<keyword evidence="4" id="KW-1185">Reference proteome</keyword>
<dbReference type="InterPro" id="IPR001173">
    <property type="entry name" value="Glyco_trans_2-like"/>
</dbReference>
<dbReference type="GO" id="GO:0016758">
    <property type="term" value="F:hexosyltransferase activity"/>
    <property type="evidence" value="ECO:0007669"/>
    <property type="project" value="UniProtKB-ARBA"/>
</dbReference>
<dbReference type="RefSeq" id="WP_188856854.1">
    <property type="nucleotide sequence ID" value="NZ_BMOS01000010.1"/>
</dbReference>
<dbReference type="PANTHER" id="PTHR22916">
    <property type="entry name" value="GLYCOSYLTRANSFERASE"/>
    <property type="match status" value="1"/>
</dbReference>
<evidence type="ECO:0000313" key="4">
    <source>
        <dbReference type="Proteomes" id="UP000624041"/>
    </source>
</evidence>
<comment type="caution">
    <text evidence="3">The sequence shown here is derived from an EMBL/GenBank/DDBJ whole genome shotgun (WGS) entry which is preliminary data.</text>
</comment>
<comment type="similarity">
    <text evidence="1">Belongs to the glycosyltransferase 2 family.</text>
</comment>
<gene>
    <name evidence="3" type="ORF">GCM10007971_17630</name>
</gene>
<reference evidence="3" key="2">
    <citation type="submission" date="2020-09" db="EMBL/GenBank/DDBJ databases">
        <authorList>
            <person name="Sun Q."/>
            <person name="Ohkuma M."/>
        </authorList>
    </citation>
    <scope>NUCLEOTIDE SEQUENCE</scope>
    <source>
        <strain evidence="3">JCM 17251</strain>
    </source>
</reference>
<organism evidence="3 4">
    <name type="scientific">Oceanobacillus indicireducens</name>
    <dbReference type="NCBI Taxonomy" id="1004261"/>
    <lineage>
        <taxon>Bacteria</taxon>
        <taxon>Bacillati</taxon>
        <taxon>Bacillota</taxon>
        <taxon>Bacilli</taxon>
        <taxon>Bacillales</taxon>
        <taxon>Bacillaceae</taxon>
        <taxon>Oceanobacillus</taxon>
    </lineage>
</organism>
<dbReference type="Proteomes" id="UP000624041">
    <property type="component" value="Unassembled WGS sequence"/>
</dbReference>
<proteinExistence type="inferred from homology"/>
<reference evidence="3" key="1">
    <citation type="journal article" date="2014" name="Int. J. Syst. Evol. Microbiol.">
        <title>Complete genome sequence of Corynebacterium casei LMG S-19264T (=DSM 44701T), isolated from a smear-ripened cheese.</title>
        <authorList>
            <consortium name="US DOE Joint Genome Institute (JGI-PGF)"/>
            <person name="Walter F."/>
            <person name="Albersmeier A."/>
            <person name="Kalinowski J."/>
            <person name="Ruckert C."/>
        </authorList>
    </citation>
    <scope>NUCLEOTIDE SEQUENCE</scope>
    <source>
        <strain evidence="3">JCM 17251</strain>
    </source>
</reference>
<evidence type="ECO:0000259" key="2">
    <source>
        <dbReference type="Pfam" id="PF00535"/>
    </source>
</evidence>
<feature type="domain" description="Glycosyltransferase 2-like" evidence="2">
    <location>
        <begin position="202"/>
        <end position="312"/>
    </location>
</feature>
<name>A0A918D1Q5_9BACI</name>
<dbReference type="CDD" id="cd00761">
    <property type="entry name" value="Glyco_tranf_GTA_type"/>
    <property type="match status" value="1"/>
</dbReference>
<dbReference type="InterPro" id="IPR029044">
    <property type="entry name" value="Nucleotide-diphossugar_trans"/>
</dbReference>
<dbReference type="PANTHER" id="PTHR22916:SF3">
    <property type="entry name" value="UDP-GLCNAC:BETAGAL BETA-1,3-N-ACETYLGLUCOSAMINYLTRANSFERASE-LIKE PROTEIN 1"/>
    <property type="match status" value="1"/>
</dbReference>
<evidence type="ECO:0000313" key="3">
    <source>
        <dbReference type="EMBL" id="GGN57043.1"/>
    </source>
</evidence>